<feature type="transmembrane region" description="Helical" evidence="6">
    <location>
        <begin position="36"/>
        <end position="60"/>
    </location>
</feature>
<dbReference type="PATRIC" id="fig|443610.3.peg.2225"/>
<feature type="transmembrane region" description="Helical" evidence="6">
    <location>
        <begin position="362"/>
        <end position="395"/>
    </location>
</feature>
<dbReference type="STRING" id="443610.VE25_19535"/>
<feature type="transmembrane region" description="Helical" evidence="6">
    <location>
        <begin position="249"/>
        <end position="271"/>
    </location>
</feature>
<evidence type="ECO:0000256" key="6">
    <source>
        <dbReference type="SAM" id="Phobius"/>
    </source>
</evidence>
<keyword evidence="5 6" id="KW-0472">Membrane</keyword>
<keyword evidence="2" id="KW-1003">Cell membrane</keyword>
<evidence type="ECO:0000313" key="7">
    <source>
        <dbReference type="EMBL" id="KKB07044.1"/>
    </source>
</evidence>
<evidence type="ECO:0000256" key="5">
    <source>
        <dbReference type="ARBA" id="ARBA00023136"/>
    </source>
</evidence>
<feature type="transmembrane region" description="Helical" evidence="6">
    <location>
        <begin position="142"/>
        <end position="164"/>
    </location>
</feature>
<reference evidence="7 8" key="1">
    <citation type="submission" date="2015-03" db="EMBL/GenBank/DDBJ databases">
        <authorList>
            <person name="Hassan Y.I."/>
            <person name="Lepp D."/>
            <person name="Li X.-Z."/>
            <person name="Zhou T."/>
        </authorList>
    </citation>
    <scope>NUCLEOTIDE SEQUENCE [LARGE SCALE GENOMIC DNA]</scope>
    <source>
        <strain evidence="7 8">BD-c194</strain>
    </source>
</reference>
<sequence>MLDAAIAFAIRVLSAGLVFGLQVLLARLMPLEGYGGFVTLWTWLLAIGSFAALGFAESSVRFLPRYRARGREAQVRAYWRYGLRAVVLGSLALAVLALILAFVLGTRTEPGLIVLYVAIGLPFLAVEYYLEGVARSFGWFRLTTVPVYIVRPLLIGAICLAIHFSGVPLTLPVVGAAVVGSMALVSCGLAIVLALRMRGASAEQKPTSATGNLWLRASLPLLLVSGLEDLLAYCDVLILSLMLPGEDVGLYFAAARALALTNFVYYAMYLVSGRRFALDMADADKSRLQRSVREASRLTFWLTVVAVVVTLAAGPILLRAFGPEFVAAYPVMAILALGHIARAASGQAGELLVVAGRQRESIFIGLGVLALNVALTVAFVLAFGLFGAAIGTALALAGRSVALAFVVRRTTGISAVSLGLPSMKKPRG</sequence>
<evidence type="ECO:0000256" key="4">
    <source>
        <dbReference type="ARBA" id="ARBA00022989"/>
    </source>
</evidence>
<dbReference type="EMBL" id="JZEX01000179">
    <property type="protein sequence ID" value="KKB07044.1"/>
    <property type="molecule type" value="Genomic_DNA"/>
</dbReference>
<evidence type="ECO:0000256" key="3">
    <source>
        <dbReference type="ARBA" id="ARBA00022692"/>
    </source>
</evidence>
<evidence type="ECO:0000313" key="8">
    <source>
        <dbReference type="Proteomes" id="UP000033632"/>
    </source>
</evidence>
<dbReference type="GO" id="GO:0005886">
    <property type="term" value="C:plasma membrane"/>
    <property type="evidence" value="ECO:0007669"/>
    <property type="project" value="UniProtKB-SubCell"/>
</dbReference>
<name>A0A0F5FDS8_9HYPH</name>
<organism evidence="7 8">
    <name type="scientific">Devosia geojensis</name>
    <dbReference type="NCBI Taxonomy" id="443610"/>
    <lineage>
        <taxon>Bacteria</taxon>
        <taxon>Pseudomonadati</taxon>
        <taxon>Pseudomonadota</taxon>
        <taxon>Alphaproteobacteria</taxon>
        <taxon>Hyphomicrobiales</taxon>
        <taxon>Devosiaceae</taxon>
        <taxon>Devosia</taxon>
    </lineage>
</organism>
<feature type="transmembrane region" description="Helical" evidence="6">
    <location>
        <begin position="170"/>
        <end position="195"/>
    </location>
</feature>
<feature type="transmembrane region" description="Helical" evidence="6">
    <location>
        <begin position="111"/>
        <end position="130"/>
    </location>
</feature>
<protein>
    <submittedName>
        <fullName evidence="7">Uncharacterized protein</fullName>
    </submittedName>
</protein>
<dbReference type="InterPro" id="IPR002797">
    <property type="entry name" value="Polysacc_synth"/>
</dbReference>
<keyword evidence="3 6" id="KW-0812">Transmembrane</keyword>
<feature type="transmembrane region" description="Helical" evidence="6">
    <location>
        <begin position="221"/>
        <end position="243"/>
    </location>
</feature>
<dbReference type="PANTHER" id="PTHR30250:SF11">
    <property type="entry name" value="O-ANTIGEN TRANSPORTER-RELATED"/>
    <property type="match status" value="1"/>
</dbReference>
<proteinExistence type="predicted"/>
<dbReference type="Proteomes" id="UP000033632">
    <property type="component" value="Unassembled WGS sequence"/>
</dbReference>
<dbReference type="InterPro" id="IPR050833">
    <property type="entry name" value="Poly_Biosynth_Transport"/>
</dbReference>
<comment type="caution">
    <text evidence="7">The sequence shown here is derived from an EMBL/GenBank/DDBJ whole genome shotgun (WGS) entry which is preliminary data.</text>
</comment>
<dbReference type="PANTHER" id="PTHR30250">
    <property type="entry name" value="PST FAMILY PREDICTED COLANIC ACID TRANSPORTER"/>
    <property type="match status" value="1"/>
</dbReference>
<dbReference type="AlphaFoldDB" id="A0A0F5FDS8"/>
<feature type="transmembrane region" description="Helical" evidence="6">
    <location>
        <begin position="298"/>
        <end position="318"/>
    </location>
</feature>
<evidence type="ECO:0000256" key="2">
    <source>
        <dbReference type="ARBA" id="ARBA00022475"/>
    </source>
</evidence>
<comment type="subcellular location">
    <subcellularLocation>
        <location evidence="1">Cell membrane</location>
        <topology evidence="1">Multi-pass membrane protein</topology>
    </subcellularLocation>
</comment>
<dbReference type="Pfam" id="PF01943">
    <property type="entry name" value="Polysacc_synt"/>
    <property type="match status" value="1"/>
</dbReference>
<evidence type="ECO:0000256" key="1">
    <source>
        <dbReference type="ARBA" id="ARBA00004651"/>
    </source>
</evidence>
<accession>A0A0F5FDS8</accession>
<keyword evidence="4 6" id="KW-1133">Transmembrane helix</keyword>
<feature type="transmembrane region" description="Helical" evidence="6">
    <location>
        <begin position="81"/>
        <end position="105"/>
    </location>
</feature>
<keyword evidence="8" id="KW-1185">Reference proteome</keyword>
<gene>
    <name evidence="7" type="ORF">VE25_19535</name>
</gene>